<dbReference type="EMBL" id="JAFJMO010000001">
    <property type="protein sequence ID" value="KAJ8287346.1"/>
    <property type="molecule type" value="Genomic_DNA"/>
</dbReference>
<dbReference type="PANTHER" id="PTHR24637">
    <property type="entry name" value="COLLAGEN"/>
    <property type="match status" value="1"/>
</dbReference>
<feature type="chain" id="PRO_5040308784" description="Thrombospondin-like N-terminal domain-containing protein" evidence="4">
    <location>
        <begin position="21"/>
        <end position="416"/>
    </location>
</feature>
<dbReference type="Proteomes" id="UP001152803">
    <property type="component" value="Unassembled WGS sequence"/>
</dbReference>
<feature type="signal peptide" evidence="4">
    <location>
        <begin position="1"/>
        <end position="20"/>
    </location>
</feature>
<gene>
    <name evidence="6" type="ORF">COCON_G00000050</name>
</gene>
<feature type="compositionally biased region" description="Polar residues" evidence="3">
    <location>
        <begin position="405"/>
        <end position="416"/>
    </location>
</feature>
<sequence length="416" mass="44389">MWSSAFPIMLFYHIISLTGGSNTPATGERCPTLQAEDWDLPRLARTNVTGFNLVQRFSLWDTPAVEKIWTPKGSVVLRLGKVSVSTETRQVFPGGVPEEFTLVFTLRVRRRCVQDQVSLLLLTDRHGNAQFSLELKGAGQTLSLLWAQRGGAGLMGDLIGCVFSGGGARSLFDSHWHKIVLSVSEGVVSLFVDCVSIETTPLPPRAPLSSEGHAHLGVHSSDRTPAQLDVQRVMLFCDPSLGELEVCCEIPGSWCPPKSRRDTDSIFNLHQFERGALGDTRLSVIKGEKGDWGLACPGWRLSASCSDGPRGLSGQKGEPGEEPGEGEQRHWGKWALKVKGSKGDKGNRGLPGVTGVTGKDGAPGSFCVVGNKGQKGATGAVGRDGKPGTPGRPGKPGIGIPGPLVSSTLTPKFNNH</sequence>
<evidence type="ECO:0000259" key="5">
    <source>
        <dbReference type="SMART" id="SM00210"/>
    </source>
</evidence>
<protein>
    <recommendedName>
        <fullName evidence="5">Thrombospondin-like N-terminal domain-containing protein</fullName>
    </recommendedName>
</protein>
<organism evidence="6 7">
    <name type="scientific">Conger conger</name>
    <name type="common">Conger eel</name>
    <name type="synonym">Muraena conger</name>
    <dbReference type="NCBI Taxonomy" id="82655"/>
    <lineage>
        <taxon>Eukaryota</taxon>
        <taxon>Metazoa</taxon>
        <taxon>Chordata</taxon>
        <taxon>Craniata</taxon>
        <taxon>Vertebrata</taxon>
        <taxon>Euteleostomi</taxon>
        <taxon>Actinopterygii</taxon>
        <taxon>Neopterygii</taxon>
        <taxon>Teleostei</taxon>
        <taxon>Anguilliformes</taxon>
        <taxon>Congridae</taxon>
        <taxon>Conger</taxon>
    </lineage>
</organism>
<keyword evidence="7" id="KW-1185">Reference proteome</keyword>
<proteinExistence type="predicted"/>
<evidence type="ECO:0000313" key="7">
    <source>
        <dbReference type="Proteomes" id="UP001152803"/>
    </source>
</evidence>
<dbReference type="InterPro" id="IPR048287">
    <property type="entry name" value="TSPN-like_N"/>
</dbReference>
<comment type="caution">
    <text evidence="6">The sequence shown here is derived from an EMBL/GenBank/DDBJ whole genome shotgun (WGS) entry which is preliminary data.</text>
</comment>
<keyword evidence="2" id="KW-0677">Repeat</keyword>
<evidence type="ECO:0000256" key="1">
    <source>
        <dbReference type="ARBA" id="ARBA00022729"/>
    </source>
</evidence>
<dbReference type="SUPFAM" id="SSF49899">
    <property type="entry name" value="Concanavalin A-like lectins/glucanases"/>
    <property type="match status" value="1"/>
</dbReference>
<dbReference type="Gene3D" id="2.60.120.200">
    <property type="match status" value="1"/>
</dbReference>
<feature type="region of interest" description="Disordered" evidence="3">
    <location>
        <begin position="306"/>
        <end position="416"/>
    </location>
</feature>
<evidence type="ECO:0000256" key="4">
    <source>
        <dbReference type="SAM" id="SignalP"/>
    </source>
</evidence>
<evidence type="ECO:0000256" key="3">
    <source>
        <dbReference type="SAM" id="MobiDB-lite"/>
    </source>
</evidence>
<accession>A0A9Q1E0J1</accession>
<feature type="domain" description="Thrombospondin-like N-terminal" evidence="5">
    <location>
        <begin position="50"/>
        <end position="239"/>
    </location>
</feature>
<dbReference type="InterPro" id="IPR008160">
    <property type="entry name" value="Collagen"/>
</dbReference>
<dbReference type="Pfam" id="PF01391">
    <property type="entry name" value="Collagen"/>
    <property type="match status" value="1"/>
</dbReference>
<evidence type="ECO:0000313" key="6">
    <source>
        <dbReference type="EMBL" id="KAJ8287346.1"/>
    </source>
</evidence>
<dbReference type="InterPro" id="IPR013320">
    <property type="entry name" value="ConA-like_dom_sf"/>
</dbReference>
<dbReference type="AlphaFoldDB" id="A0A9Q1E0J1"/>
<dbReference type="OrthoDB" id="8952056at2759"/>
<name>A0A9Q1E0J1_CONCO</name>
<dbReference type="SMART" id="SM00210">
    <property type="entry name" value="TSPN"/>
    <property type="match status" value="1"/>
</dbReference>
<reference evidence="6" key="1">
    <citation type="journal article" date="2023" name="Science">
        <title>Genome structures resolve the early diversification of teleost fishes.</title>
        <authorList>
            <person name="Parey E."/>
            <person name="Louis A."/>
            <person name="Montfort J."/>
            <person name="Bouchez O."/>
            <person name="Roques C."/>
            <person name="Iampietro C."/>
            <person name="Lluch J."/>
            <person name="Castinel A."/>
            <person name="Donnadieu C."/>
            <person name="Desvignes T."/>
            <person name="Floi Bucao C."/>
            <person name="Jouanno E."/>
            <person name="Wen M."/>
            <person name="Mejri S."/>
            <person name="Dirks R."/>
            <person name="Jansen H."/>
            <person name="Henkel C."/>
            <person name="Chen W.J."/>
            <person name="Zahm M."/>
            <person name="Cabau C."/>
            <person name="Klopp C."/>
            <person name="Thompson A.W."/>
            <person name="Robinson-Rechavi M."/>
            <person name="Braasch I."/>
            <person name="Lecointre G."/>
            <person name="Bobe J."/>
            <person name="Postlethwait J.H."/>
            <person name="Berthelot C."/>
            <person name="Roest Crollius H."/>
            <person name="Guiguen Y."/>
        </authorList>
    </citation>
    <scope>NUCLEOTIDE SEQUENCE</scope>
    <source>
        <strain evidence="6">Concon-B</strain>
    </source>
</reference>
<evidence type="ECO:0000256" key="2">
    <source>
        <dbReference type="ARBA" id="ARBA00022737"/>
    </source>
</evidence>
<keyword evidence="1 4" id="KW-0732">Signal</keyword>